<dbReference type="InterPro" id="IPR004045">
    <property type="entry name" value="Glutathione_S-Trfase_N"/>
</dbReference>
<feature type="domain" description="GST N-terminal" evidence="1">
    <location>
        <begin position="1"/>
        <end position="81"/>
    </location>
</feature>
<dbReference type="PROSITE" id="PS50404">
    <property type="entry name" value="GST_NTER"/>
    <property type="match status" value="1"/>
</dbReference>
<dbReference type="RefSeq" id="WP_015230738.1">
    <property type="nucleotide sequence ID" value="NC_019780.1"/>
</dbReference>
<dbReference type="Proteomes" id="UP000010482">
    <property type="component" value="Chromosome"/>
</dbReference>
<dbReference type="GO" id="GO:0016740">
    <property type="term" value="F:transferase activity"/>
    <property type="evidence" value="ECO:0007669"/>
    <property type="project" value="UniProtKB-KW"/>
</dbReference>
<dbReference type="EMBL" id="CP003944">
    <property type="protein sequence ID" value="AFZ51761.1"/>
    <property type="molecule type" value="Genomic_DNA"/>
</dbReference>
<evidence type="ECO:0000313" key="3">
    <source>
        <dbReference type="Proteomes" id="UP000010482"/>
    </source>
</evidence>
<dbReference type="PANTHER" id="PTHR43968">
    <property type="match status" value="1"/>
</dbReference>
<dbReference type="SFLD" id="SFLDS00019">
    <property type="entry name" value="Glutathione_Transferase_(cytos"/>
    <property type="match status" value="1"/>
</dbReference>
<evidence type="ECO:0000313" key="2">
    <source>
        <dbReference type="EMBL" id="AFZ51761.1"/>
    </source>
</evidence>
<dbReference type="InterPro" id="IPR034345">
    <property type="entry name" value="Gtt2-like_N"/>
</dbReference>
<sequence length="93" mass="10738">MKLYDCEAAPSPRKVRLFLAKKGTEVETIQVDLPKGEQFSDWYRQRNPNCTVPALELEEGIVLCESEAICRYLEEMYPDPILFGRSVIERSAR</sequence>
<accession>K9YXU8</accession>
<gene>
    <name evidence="2" type="ORF">Dacsa_3242</name>
</gene>
<evidence type="ECO:0000259" key="1">
    <source>
        <dbReference type="PROSITE" id="PS50404"/>
    </source>
</evidence>
<reference evidence="2" key="1">
    <citation type="submission" date="2012-04" db="EMBL/GenBank/DDBJ databases">
        <title>Finished genome of Dactylococcopsis salina PCC 8305.</title>
        <authorList>
            <consortium name="US DOE Joint Genome Institute"/>
            <person name="Gugger M."/>
            <person name="Coursin T."/>
            <person name="Rippka R."/>
            <person name="Tandeau De Marsac N."/>
            <person name="Huntemann M."/>
            <person name="Wei C.-L."/>
            <person name="Han J."/>
            <person name="Detter J.C."/>
            <person name="Han C."/>
            <person name="Tapia R."/>
            <person name="Daligault H."/>
            <person name="Chen A."/>
            <person name="Krypides N."/>
            <person name="Mavromatis K."/>
            <person name="Markowitz V."/>
            <person name="Szeto E."/>
            <person name="Ivanova N."/>
            <person name="Ovchinnikova G."/>
            <person name="Pagani I."/>
            <person name="Pati A."/>
            <person name="Goodwin L."/>
            <person name="Peters L."/>
            <person name="Pitluck S."/>
            <person name="Woyke T."/>
            <person name="Kerfeld C."/>
        </authorList>
    </citation>
    <scope>NUCLEOTIDE SEQUENCE [LARGE SCALE GENOMIC DNA]</scope>
    <source>
        <strain evidence="2">PCC 8305</strain>
    </source>
</reference>
<dbReference type="STRING" id="13035.Dacsa_3242"/>
<dbReference type="Gene3D" id="3.40.30.10">
    <property type="entry name" value="Glutaredoxin"/>
    <property type="match status" value="1"/>
</dbReference>
<dbReference type="eggNOG" id="COG0625">
    <property type="taxonomic scope" value="Bacteria"/>
</dbReference>
<name>K9YXU8_DACS8</name>
<dbReference type="PANTHER" id="PTHR43968:SF6">
    <property type="entry name" value="GLUTATHIONE S-TRANSFERASE OMEGA"/>
    <property type="match status" value="1"/>
</dbReference>
<keyword evidence="3" id="KW-1185">Reference proteome</keyword>
<dbReference type="OrthoDB" id="509852at2"/>
<dbReference type="KEGG" id="dsl:Dacsa_3242"/>
<dbReference type="HOGENOM" id="CLU_2394824_0_0_3"/>
<proteinExistence type="predicted"/>
<dbReference type="Gene3D" id="1.20.1050.10">
    <property type="match status" value="1"/>
</dbReference>
<dbReference type="InterPro" id="IPR050983">
    <property type="entry name" value="GST_Omega/HSP26"/>
</dbReference>
<dbReference type="AlphaFoldDB" id="K9YXU8"/>
<dbReference type="InterPro" id="IPR036249">
    <property type="entry name" value="Thioredoxin-like_sf"/>
</dbReference>
<dbReference type="Pfam" id="PF13409">
    <property type="entry name" value="GST_N_2"/>
    <property type="match status" value="1"/>
</dbReference>
<protein>
    <submittedName>
        <fullName evidence="2">Glutathione S-transferase</fullName>
    </submittedName>
</protein>
<organism evidence="2 3">
    <name type="scientific">Dactylococcopsis salina (strain PCC 8305)</name>
    <name type="common">Myxobactron salinum</name>
    <dbReference type="NCBI Taxonomy" id="13035"/>
    <lineage>
        <taxon>Bacteria</taxon>
        <taxon>Bacillati</taxon>
        <taxon>Cyanobacteriota</taxon>
        <taxon>Cyanophyceae</taxon>
        <taxon>Nodosilineales</taxon>
        <taxon>Cymatolegaceae</taxon>
        <taxon>Dactylococcopsis</taxon>
    </lineage>
</organism>
<dbReference type="SUPFAM" id="SSF52833">
    <property type="entry name" value="Thioredoxin-like"/>
    <property type="match status" value="1"/>
</dbReference>
<dbReference type="CDD" id="cd03051">
    <property type="entry name" value="GST_N_GTT2_like"/>
    <property type="match status" value="1"/>
</dbReference>
<dbReference type="SFLD" id="SFLDG00358">
    <property type="entry name" value="Main_(cytGST)"/>
    <property type="match status" value="1"/>
</dbReference>
<dbReference type="GO" id="GO:0005737">
    <property type="term" value="C:cytoplasm"/>
    <property type="evidence" value="ECO:0007669"/>
    <property type="project" value="TreeGrafter"/>
</dbReference>
<dbReference type="InterPro" id="IPR040079">
    <property type="entry name" value="Glutathione_S-Trfase"/>
</dbReference>